<protein>
    <submittedName>
        <fullName evidence="2">Uncharacterized protein</fullName>
    </submittedName>
</protein>
<dbReference type="EMBL" id="WACR01000009">
    <property type="protein sequence ID" value="KAB1063216.1"/>
    <property type="molecule type" value="Genomic_DNA"/>
</dbReference>
<evidence type="ECO:0000313" key="3">
    <source>
        <dbReference type="Proteomes" id="UP000435357"/>
    </source>
</evidence>
<proteinExistence type="predicted"/>
<dbReference type="Proteomes" id="UP000435357">
    <property type="component" value="Unassembled WGS sequence"/>
</dbReference>
<name>A0A6N6M4Z4_9FLAO</name>
<reference evidence="2 3" key="1">
    <citation type="submission" date="2019-09" db="EMBL/GenBank/DDBJ databases">
        <title>Genomes of Cryomorphaceae.</title>
        <authorList>
            <person name="Bowman J.P."/>
        </authorList>
    </citation>
    <scope>NUCLEOTIDE SEQUENCE [LARGE SCALE GENOMIC DNA]</scope>
    <source>
        <strain evidence="2 3">KCTC 52047</strain>
    </source>
</reference>
<dbReference type="AlphaFoldDB" id="A0A6N6M4Z4"/>
<keyword evidence="1" id="KW-1133">Transmembrane helix</keyword>
<accession>A0A6N6M4Z4</accession>
<comment type="caution">
    <text evidence="2">The sequence shown here is derived from an EMBL/GenBank/DDBJ whole genome shotgun (WGS) entry which is preliminary data.</text>
</comment>
<keyword evidence="3" id="KW-1185">Reference proteome</keyword>
<evidence type="ECO:0000313" key="2">
    <source>
        <dbReference type="EMBL" id="KAB1063216.1"/>
    </source>
</evidence>
<keyword evidence="1" id="KW-0472">Membrane</keyword>
<gene>
    <name evidence="2" type="ORF">F3059_11275</name>
</gene>
<feature type="transmembrane region" description="Helical" evidence="1">
    <location>
        <begin position="57"/>
        <end position="78"/>
    </location>
</feature>
<keyword evidence="1" id="KW-0812">Transmembrane</keyword>
<sequence>MHNKRDHKPIWKEVVELPGSFLKELLSDLKLLPSKSKEKSMGLKNFFFRLFNTKGDWIVKAYVFFVLIILPFVLNHFFGPLFDAVFSPSPD</sequence>
<organism evidence="2 3">
    <name type="scientific">Salibacter halophilus</name>
    <dbReference type="NCBI Taxonomy" id="1803916"/>
    <lineage>
        <taxon>Bacteria</taxon>
        <taxon>Pseudomonadati</taxon>
        <taxon>Bacteroidota</taxon>
        <taxon>Flavobacteriia</taxon>
        <taxon>Flavobacteriales</taxon>
        <taxon>Salibacteraceae</taxon>
        <taxon>Salibacter</taxon>
    </lineage>
</organism>
<evidence type="ECO:0000256" key="1">
    <source>
        <dbReference type="SAM" id="Phobius"/>
    </source>
</evidence>